<accession>A0AAF0YIC1</accession>
<reference evidence="8" key="1">
    <citation type="submission" date="2023-10" db="EMBL/GenBank/DDBJ databases">
        <authorList>
            <person name="Noh H."/>
        </authorList>
    </citation>
    <scope>NUCLEOTIDE SEQUENCE</scope>
    <source>
        <strain evidence="8">DUCC4014</strain>
    </source>
</reference>
<name>A0AAF0YIC1_9TREE</name>
<evidence type="ECO:0000256" key="4">
    <source>
        <dbReference type="ARBA" id="ARBA00022989"/>
    </source>
</evidence>
<feature type="transmembrane region" description="Helical" evidence="7">
    <location>
        <begin position="41"/>
        <end position="58"/>
    </location>
</feature>
<feature type="transmembrane region" description="Helical" evidence="7">
    <location>
        <begin position="403"/>
        <end position="431"/>
    </location>
</feature>
<gene>
    <name evidence="8" type="primary">HNM1_10</name>
    <name evidence="8" type="ORF">LOC62_06G008008</name>
</gene>
<dbReference type="InterPro" id="IPR002293">
    <property type="entry name" value="AA/rel_permease1"/>
</dbReference>
<keyword evidence="5 7" id="KW-0472">Membrane</keyword>
<evidence type="ECO:0000256" key="2">
    <source>
        <dbReference type="ARBA" id="ARBA00022448"/>
    </source>
</evidence>
<feature type="transmembrane region" description="Helical" evidence="7">
    <location>
        <begin position="167"/>
        <end position="188"/>
    </location>
</feature>
<dbReference type="AlphaFoldDB" id="A0AAF0YIC1"/>
<feature type="transmembrane region" description="Helical" evidence="7">
    <location>
        <begin position="123"/>
        <end position="147"/>
    </location>
</feature>
<dbReference type="PANTHER" id="PTHR45649:SF14">
    <property type="entry name" value="GABA PERMEASE"/>
    <property type="match status" value="1"/>
</dbReference>
<dbReference type="Pfam" id="PF13520">
    <property type="entry name" value="AA_permease_2"/>
    <property type="match status" value="1"/>
</dbReference>
<evidence type="ECO:0000256" key="3">
    <source>
        <dbReference type="ARBA" id="ARBA00022692"/>
    </source>
</evidence>
<organism evidence="8 9">
    <name type="scientific">Vanrija pseudolonga</name>
    <dbReference type="NCBI Taxonomy" id="143232"/>
    <lineage>
        <taxon>Eukaryota</taxon>
        <taxon>Fungi</taxon>
        <taxon>Dikarya</taxon>
        <taxon>Basidiomycota</taxon>
        <taxon>Agaricomycotina</taxon>
        <taxon>Tremellomycetes</taxon>
        <taxon>Trichosporonales</taxon>
        <taxon>Trichosporonaceae</taxon>
        <taxon>Vanrija</taxon>
    </lineage>
</organism>
<comment type="subcellular location">
    <subcellularLocation>
        <location evidence="1">Membrane</location>
        <topology evidence="1">Multi-pass membrane protein</topology>
    </subcellularLocation>
</comment>
<dbReference type="PIRSF" id="PIRSF006060">
    <property type="entry name" value="AA_transporter"/>
    <property type="match status" value="1"/>
</dbReference>
<evidence type="ECO:0000256" key="6">
    <source>
        <dbReference type="SAM" id="MobiDB-lite"/>
    </source>
</evidence>
<evidence type="ECO:0000313" key="8">
    <source>
        <dbReference type="EMBL" id="WOO84489.1"/>
    </source>
</evidence>
<evidence type="ECO:0000313" key="9">
    <source>
        <dbReference type="Proteomes" id="UP000827549"/>
    </source>
</evidence>
<feature type="transmembrane region" description="Helical" evidence="7">
    <location>
        <begin position="241"/>
        <end position="265"/>
    </location>
</feature>
<dbReference type="EMBL" id="CP086719">
    <property type="protein sequence ID" value="WOO84489.1"/>
    <property type="molecule type" value="Genomic_DNA"/>
</dbReference>
<feature type="transmembrane region" description="Helical" evidence="7">
    <location>
        <begin position="78"/>
        <end position="102"/>
    </location>
</feature>
<dbReference type="RefSeq" id="XP_062630515.1">
    <property type="nucleotide sequence ID" value="XM_062774531.1"/>
</dbReference>
<keyword evidence="3 7" id="KW-0812">Transmembrane</keyword>
<feature type="compositionally biased region" description="Basic and acidic residues" evidence="6">
    <location>
        <begin position="1"/>
        <end position="13"/>
    </location>
</feature>
<keyword evidence="9" id="KW-1185">Reference proteome</keyword>
<dbReference type="Gene3D" id="1.20.1740.10">
    <property type="entry name" value="Amino acid/polyamine transporter I"/>
    <property type="match status" value="1"/>
</dbReference>
<evidence type="ECO:0000256" key="5">
    <source>
        <dbReference type="ARBA" id="ARBA00023136"/>
    </source>
</evidence>
<feature type="region of interest" description="Disordered" evidence="6">
    <location>
        <begin position="1"/>
        <end position="20"/>
    </location>
</feature>
<keyword evidence="4 7" id="KW-1133">Transmembrane helix</keyword>
<feature type="transmembrane region" description="Helical" evidence="7">
    <location>
        <begin position="200"/>
        <end position="221"/>
    </location>
</feature>
<evidence type="ECO:0000256" key="7">
    <source>
        <dbReference type="SAM" id="Phobius"/>
    </source>
</evidence>
<dbReference type="GeneID" id="87811178"/>
<dbReference type="GO" id="GO:0022857">
    <property type="term" value="F:transmembrane transporter activity"/>
    <property type="evidence" value="ECO:0007669"/>
    <property type="project" value="InterPro"/>
</dbReference>
<keyword evidence="2" id="KW-0813">Transport</keyword>
<dbReference type="Proteomes" id="UP000827549">
    <property type="component" value="Chromosome 6"/>
</dbReference>
<dbReference type="PANTHER" id="PTHR45649">
    <property type="entry name" value="AMINO-ACID PERMEASE BAT1"/>
    <property type="match status" value="1"/>
</dbReference>
<feature type="transmembrane region" description="Helical" evidence="7">
    <location>
        <begin position="452"/>
        <end position="474"/>
    </location>
</feature>
<feature type="transmembrane region" description="Helical" evidence="7">
    <location>
        <begin position="277"/>
        <end position="300"/>
    </location>
</feature>
<evidence type="ECO:0000256" key="1">
    <source>
        <dbReference type="ARBA" id="ARBA00004141"/>
    </source>
</evidence>
<protein>
    <submittedName>
        <fullName evidence="8">Choline transport protein</fullName>
    </submittedName>
</protein>
<proteinExistence type="predicted"/>
<feature type="transmembrane region" description="Helical" evidence="7">
    <location>
        <begin position="339"/>
        <end position="358"/>
    </location>
</feature>
<feature type="transmembrane region" description="Helical" evidence="7">
    <location>
        <begin position="379"/>
        <end position="397"/>
    </location>
</feature>
<dbReference type="GO" id="GO:0016020">
    <property type="term" value="C:membrane"/>
    <property type="evidence" value="ECO:0007669"/>
    <property type="project" value="UniProtKB-SubCell"/>
</dbReference>
<sequence length="523" mass="56866">MSDDEKSKSRTDLENPADADATPTLARVSSKLGSEIALERNFSFLSCLGLAFALLNSWTAMSASLSVVLPSGGSVSMVWGLLVSALGTLAMGLSLAEICHAFPMTGGQYDWAYILAPESLRNGLSFFVGWSAAGGWVAMSAAAWAFIANFVFGILALWQPDTETKSWQWFLLYLALSLIPFVLNTFFVRTLPAIDRIGGVWSIIGIVVVSITILATSRGNFQSPKFVFATFYNETGWPDGMAFILGLLQSTFGLTAFDAVTHLIEEMPKPSRNAPKTMVLAIILGSVTSFIFTIILLFVIRDFDTVVSAATGPILQIYYQATSSQAGATCLLLFNLGGMFFSGQAIMTVASRMVWTVARDQGLGPLSNALKPVDPRFKVPARAIIFVLVWVFIFGLIELGSSIVLNAILSSSVVLLQTSYFFPIFLIFIRGESAFEPAREHIVWSLGRFRRIVNGIALVFVTVTSVIFIFPPAIPVNGSSMNYVIVVVGVVGLLSTLTWIFHGRKHYKGPSQIAERLEIAKHA</sequence>
<feature type="transmembrane region" description="Helical" evidence="7">
    <location>
        <begin position="480"/>
        <end position="501"/>
    </location>
</feature>